<dbReference type="AlphaFoldDB" id="A0A9Q3GVR8"/>
<dbReference type="OrthoDB" id="3253623at2759"/>
<keyword evidence="2" id="KW-1185">Reference proteome</keyword>
<evidence type="ECO:0000313" key="1">
    <source>
        <dbReference type="EMBL" id="MBW0481706.1"/>
    </source>
</evidence>
<dbReference type="Pfam" id="PF02992">
    <property type="entry name" value="Transposase_21"/>
    <property type="match status" value="1"/>
</dbReference>
<evidence type="ECO:0000313" key="2">
    <source>
        <dbReference type="Proteomes" id="UP000765509"/>
    </source>
</evidence>
<organism evidence="1 2">
    <name type="scientific">Austropuccinia psidii MF-1</name>
    <dbReference type="NCBI Taxonomy" id="1389203"/>
    <lineage>
        <taxon>Eukaryota</taxon>
        <taxon>Fungi</taxon>
        <taxon>Dikarya</taxon>
        <taxon>Basidiomycota</taxon>
        <taxon>Pucciniomycotina</taxon>
        <taxon>Pucciniomycetes</taxon>
        <taxon>Pucciniales</taxon>
        <taxon>Sphaerophragmiaceae</taxon>
        <taxon>Austropuccinia</taxon>
    </lineage>
</organism>
<gene>
    <name evidence="1" type="ORF">O181_021421</name>
</gene>
<comment type="caution">
    <text evidence="1">The sequence shown here is derived from an EMBL/GenBank/DDBJ whole genome shotgun (WGS) entry which is preliminary data.</text>
</comment>
<protein>
    <submittedName>
        <fullName evidence="1">Uncharacterized protein</fullName>
    </submittedName>
</protein>
<sequence>MKHLKLEAELQYYVCCQSCYSLYDIDDSPLECKYHITSDPSVCGAKRFEKINLLSLERTISSFKSSRNIPQRNKLQHKKPISIFASQNFSEWLQWFLSLPQIESLIEEWSKSLDTNSSDVVDYCNSAAWQRLSSKVNSDFNIKNNSLFLLFSLFVDWFNPLGNKISGKQNSLGILSLTCLNLPPSVRYKSQYTFVAGMIPAPNQPNMITMSNVLKPLVKDLLELTHPKNFQTHQFPLGRAVVVHLGALIGDVVATHKAAVFS</sequence>
<name>A0A9Q3GVR8_9BASI</name>
<accession>A0A9Q3GVR8</accession>
<dbReference type="EMBL" id="AVOT02006489">
    <property type="protein sequence ID" value="MBW0481706.1"/>
    <property type="molecule type" value="Genomic_DNA"/>
</dbReference>
<proteinExistence type="predicted"/>
<dbReference type="Proteomes" id="UP000765509">
    <property type="component" value="Unassembled WGS sequence"/>
</dbReference>
<reference evidence="1" key="1">
    <citation type="submission" date="2021-03" db="EMBL/GenBank/DDBJ databases">
        <title>Draft genome sequence of rust myrtle Austropuccinia psidii MF-1, a brazilian biotype.</title>
        <authorList>
            <person name="Quecine M.C."/>
            <person name="Pachon D.M.R."/>
            <person name="Bonatelli M.L."/>
            <person name="Correr F.H."/>
            <person name="Franceschini L.M."/>
            <person name="Leite T.F."/>
            <person name="Margarido G.R.A."/>
            <person name="Almeida C.A."/>
            <person name="Ferrarezi J.A."/>
            <person name="Labate C.A."/>
        </authorList>
    </citation>
    <scope>NUCLEOTIDE SEQUENCE</scope>
    <source>
        <strain evidence="1">MF-1</strain>
    </source>
</reference>
<dbReference type="InterPro" id="IPR004242">
    <property type="entry name" value="Transposase_21"/>
</dbReference>